<evidence type="ECO:0000313" key="1">
    <source>
        <dbReference type="EMBL" id="ATL48736.1"/>
    </source>
</evidence>
<evidence type="ECO:0000313" key="2">
    <source>
        <dbReference type="Proteomes" id="UP000220133"/>
    </source>
</evidence>
<dbReference type="AlphaFoldDB" id="A0A291QXN4"/>
<dbReference type="InterPro" id="IPR012349">
    <property type="entry name" value="Split_barrel_FMN-bd"/>
</dbReference>
<dbReference type="PANTHER" id="PTHR34071:SF2">
    <property type="entry name" value="FLAVIN-NUCLEOTIDE-BINDING PROTEIN"/>
    <property type="match status" value="1"/>
</dbReference>
<dbReference type="OrthoDB" id="9794935at2"/>
<keyword evidence="2" id="KW-1185">Reference proteome</keyword>
<name>A0A291QXN4_9BACT</name>
<dbReference type="KEGG" id="cbae:COR50_17070"/>
<dbReference type="InterPro" id="IPR024747">
    <property type="entry name" value="Pyridox_Oxase-rel"/>
</dbReference>
<gene>
    <name evidence="1" type="ORF">COR50_17070</name>
</gene>
<dbReference type="Pfam" id="PF12900">
    <property type="entry name" value="Pyridox_ox_2"/>
    <property type="match status" value="1"/>
</dbReference>
<sequence>MLGKLTREEIDAVLESSINGRIGYTDGTKIYIVPVSYAYSSDYLVLHSKEGHKISSMRLHPSVCFEVDQIHDQVKWKSVVLWGEFEEIMDPKERYYAMKFLVSRIIHTKLSESLHLPHDHVDEEYYLEPGENRPVVYRIRIKDRSGRFEDHEHHHHDHHAG</sequence>
<organism evidence="1 2">
    <name type="scientific">Chitinophaga caeni</name>
    <dbReference type="NCBI Taxonomy" id="2029983"/>
    <lineage>
        <taxon>Bacteria</taxon>
        <taxon>Pseudomonadati</taxon>
        <taxon>Bacteroidota</taxon>
        <taxon>Chitinophagia</taxon>
        <taxon>Chitinophagales</taxon>
        <taxon>Chitinophagaceae</taxon>
        <taxon>Chitinophaga</taxon>
    </lineage>
</organism>
<dbReference type="Gene3D" id="2.30.110.10">
    <property type="entry name" value="Electron Transport, Fmn-binding Protein, Chain A"/>
    <property type="match status" value="1"/>
</dbReference>
<dbReference type="SUPFAM" id="SSF50475">
    <property type="entry name" value="FMN-binding split barrel"/>
    <property type="match status" value="1"/>
</dbReference>
<dbReference type="EMBL" id="CP023777">
    <property type="protein sequence ID" value="ATL48736.1"/>
    <property type="molecule type" value="Genomic_DNA"/>
</dbReference>
<reference evidence="1 2" key="1">
    <citation type="submission" date="2017-10" db="EMBL/GenBank/DDBJ databases">
        <title>Paenichitinophaga pekingensis gen. nov., sp. nov., isolated from activated sludge.</title>
        <authorList>
            <person name="Jin D."/>
            <person name="Kong X."/>
            <person name="Deng Y."/>
            <person name="Bai Z."/>
        </authorList>
    </citation>
    <scope>NUCLEOTIDE SEQUENCE [LARGE SCALE GENOMIC DNA]</scope>
    <source>
        <strain evidence="1 2">13</strain>
    </source>
</reference>
<protein>
    <submittedName>
        <fullName evidence="1">Pyridoxamine 5'-phosphate oxidase</fullName>
    </submittedName>
</protein>
<proteinExistence type="predicted"/>
<dbReference type="RefSeq" id="WP_098195109.1">
    <property type="nucleotide sequence ID" value="NZ_CP023777.1"/>
</dbReference>
<accession>A0A291QXN4</accession>
<dbReference type="PANTHER" id="PTHR34071">
    <property type="entry name" value="5-NITROIMIDAZOLE ANTIBIOTICS RESISTANCE PROTEIN, NIMA-FAMILY-RELATED PROTEIN-RELATED"/>
    <property type="match status" value="1"/>
</dbReference>
<dbReference type="Proteomes" id="UP000220133">
    <property type="component" value="Chromosome"/>
</dbReference>